<comment type="caution">
    <text evidence="2">The sequence shown here is derived from an EMBL/GenBank/DDBJ whole genome shotgun (WGS) entry which is preliminary data.</text>
</comment>
<evidence type="ECO:0000256" key="1">
    <source>
        <dbReference type="ARBA" id="ARBA00022679"/>
    </source>
</evidence>
<dbReference type="PANTHER" id="PTHR48207:SF4">
    <property type="entry name" value="BLL6097 PROTEIN"/>
    <property type="match status" value="1"/>
</dbReference>
<sequence>MAGPLDGVRILDLTSNFMGPYASLLLADMGADVCKIESRDGDTTRNIGPSRNPGMGPIFLHLNGNKRSLVLDLKRPDGIAALKRMTQTADVLLYSMRPHTMVGLGVGYEDVRKLNPRIICCGAFGFGQNGPYATRPAYDSCRRSGTGAMRG</sequence>
<dbReference type="EMBL" id="FCOF02000056">
    <property type="protein sequence ID" value="SAK91270.1"/>
    <property type="molecule type" value="Genomic_DNA"/>
</dbReference>
<evidence type="ECO:0000313" key="2">
    <source>
        <dbReference type="EMBL" id="SAK91270.1"/>
    </source>
</evidence>
<proteinExistence type="predicted"/>
<evidence type="ECO:0000313" key="3">
    <source>
        <dbReference type="Proteomes" id="UP000054870"/>
    </source>
</evidence>
<dbReference type="Gene3D" id="3.40.50.10540">
    <property type="entry name" value="Crotonobetainyl-coa:carnitine coa-transferase, domain 1"/>
    <property type="match status" value="1"/>
</dbReference>
<name>A0A158DA79_9BURK</name>
<dbReference type="SUPFAM" id="SSF89796">
    <property type="entry name" value="CoA-transferase family III (CaiB/BaiF)"/>
    <property type="match status" value="1"/>
</dbReference>
<accession>A0A158DA79</accession>
<dbReference type="InterPro" id="IPR003673">
    <property type="entry name" value="CoA-Trfase_fam_III"/>
</dbReference>
<dbReference type="GO" id="GO:0008410">
    <property type="term" value="F:CoA-transferase activity"/>
    <property type="evidence" value="ECO:0007669"/>
    <property type="project" value="TreeGrafter"/>
</dbReference>
<dbReference type="InterPro" id="IPR023606">
    <property type="entry name" value="CoA-Trfase_III_dom_1_sf"/>
</dbReference>
<keyword evidence="1" id="KW-0808">Transferase</keyword>
<dbReference type="Proteomes" id="UP000054870">
    <property type="component" value="Unassembled WGS sequence"/>
</dbReference>
<organism evidence="2 3">
    <name type="scientific">Caballeronia catudaia</name>
    <dbReference type="NCBI Taxonomy" id="1777136"/>
    <lineage>
        <taxon>Bacteria</taxon>
        <taxon>Pseudomonadati</taxon>
        <taxon>Pseudomonadota</taxon>
        <taxon>Betaproteobacteria</taxon>
        <taxon>Burkholderiales</taxon>
        <taxon>Burkholderiaceae</taxon>
        <taxon>Caballeronia</taxon>
    </lineage>
</organism>
<dbReference type="InterPro" id="IPR050483">
    <property type="entry name" value="CoA-transferase_III_domain"/>
</dbReference>
<reference evidence="2" key="1">
    <citation type="submission" date="2016-01" db="EMBL/GenBank/DDBJ databases">
        <authorList>
            <person name="Peeters C."/>
        </authorList>
    </citation>
    <scope>NUCLEOTIDE SEQUENCE [LARGE SCALE GENOMIC DNA]</scope>
    <source>
        <strain evidence="2">LMG 29318</strain>
    </source>
</reference>
<gene>
    <name evidence="2" type="ORF">AWB75_06417</name>
</gene>
<keyword evidence="3" id="KW-1185">Reference proteome</keyword>
<dbReference type="RefSeq" id="WP_407642190.1">
    <property type="nucleotide sequence ID" value="NZ_FCOF02000056.1"/>
</dbReference>
<dbReference type="AlphaFoldDB" id="A0A158DA79"/>
<protein>
    <submittedName>
        <fullName evidence="2">L-carnitine dehydratase/bile acid-inducible protein F</fullName>
    </submittedName>
</protein>
<dbReference type="Pfam" id="PF02515">
    <property type="entry name" value="CoA_transf_3"/>
    <property type="match status" value="1"/>
</dbReference>
<dbReference type="PANTHER" id="PTHR48207">
    <property type="entry name" value="SUCCINATE--HYDROXYMETHYLGLUTARATE COA-TRANSFERASE"/>
    <property type="match status" value="1"/>
</dbReference>